<dbReference type="PROSITE" id="PS50144">
    <property type="entry name" value="MATH"/>
    <property type="match status" value="2"/>
</dbReference>
<evidence type="ECO:0000313" key="6">
    <source>
        <dbReference type="EMBL" id="CAL4979480.1"/>
    </source>
</evidence>
<evidence type="ECO:0000259" key="4">
    <source>
        <dbReference type="PROSITE" id="PS50097"/>
    </source>
</evidence>
<dbReference type="SUPFAM" id="SSF54695">
    <property type="entry name" value="POZ domain"/>
    <property type="match status" value="1"/>
</dbReference>
<dbReference type="PANTHER" id="PTHR26379:SF296">
    <property type="entry name" value="BTB DOMAIN-CONTAINING PROTEIN"/>
    <property type="match status" value="1"/>
</dbReference>
<proteinExistence type="inferred from homology"/>
<evidence type="ECO:0000259" key="5">
    <source>
        <dbReference type="PROSITE" id="PS50144"/>
    </source>
</evidence>
<dbReference type="SUPFAM" id="SSF49599">
    <property type="entry name" value="TRAF domain-like"/>
    <property type="match status" value="2"/>
</dbReference>
<dbReference type="EMBL" id="OZ075131">
    <property type="protein sequence ID" value="CAL4979480.1"/>
    <property type="molecule type" value="Genomic_DNA"/>
</dbReference>
<evidence type="ECO:0000256" key="2">
    <source>
        <dbReference type="ARBA" id="ARBA00010846"/>
    </source>
</evidence>
<dbReference type="Proteomes" id="UP001497457">
    <property type="component" value="Chromosome 21rd"/>
</dbReference>
<feature type="region of interest" description="Disordered" evidence="3">
    <location>
        <begin position="19"/>
        <end position="45"/>
    </location>
</feature>
<dbReference type="InterPro" id="IPR045005">
    <property type="entry name" value="BPM1-6"/>
</dbReference>
<dbReference type="CDD" id="cd00121">
    <property type="entry name" value="MATH"/>
    <property type="match status" value="2"/>
</dbReference>
<protein>
    <submittedName>
        <fullName evidence="6">Uncharacterized protein</fullName>
    </submittedName>
</protein>
<organism evidence="6 7">
    <name type="scientific">Urochloa decumbens</name>
    <dbReference type="NCBI Taxonomy" id="240449"/>
    <lineage>
        <taxon>Eukaryota</taxon>
        <taxon>Viridiplantae</taxon>
        <taxon>Streptophyta</taxon>
        <taxon>Embryophyta</taxon>
        <taxon>Tracheophyta</taxon>
        <taxon>Spermatophyta</taxon>
        <taxon>Magnoliopsida</taxon>
        <taxon>Liliopsida</taxon>
        <taxon>Poales</taxon>
        <taxon>Poaceae</taxon>
        <taxon>PACMAD clade</taxon>
        <taxon>Panicoideae</taxon>
        <taxon>Panicodae</taxon>
        <taxon>Paniceae</taxon>
        <taxon>Melinidinae</taxon>
        <taxon>Urochloa</taxon>
    </lineage>
</organism>
<dbReference type="Pfam" id="PF22486">
    <property type="entry name" value="MATH_2"/>
    <property type="match status" value="2"/>
</dbReference>
<dbReference type="Gene3D" id="1.25.40.420">
    <property type="match status" value="1"/>
</dbReference>
<name>A0ABC9ALW7_9POAL</name>
<gene>
    <name evidence="6" type="ORF">URODEC1_LOCUS55272</name>
</gene>
<accession>A0ABC9ALW7</accession>
<dbReference type="PANTHER" id="PTHR26379">
    <property type="entry name" value="BTB/POZ AND MATH DOMAIN-CONTAINING PROTEIN 1"/>
    <property type="match status" value="1"/>
</dbReference>
<dbReference type="InterPro" id="IPR002083">
    <property type="entry name" value="MATH/TRAF_dom"/>
</dbReference>
<dbReference type="InterPro" id="IPR011333">
    <property type="entry name" value="SKP1/BTB/POZ_sf"/>
</dbReference>
<evidence type="ECO:0000256" key="1">
    <source>
        <dbReference type="ARBA" id="ARBA00004906"/>
    </source>
</evidence>
<dbReference type="Gene3D" id="3.30.710.10">
    <property type="entry name" value="Potassium Channel Kv1.1, Chain A"/>
    <property type="match status" value="1"/>
</dbReference>
<feature type="domain" description="MATH" evidence="5">
    <location>
        <begin position="55"/>
        <end position="184"/>
    </location>
</feature>
<dbReference type="PROSITE" id="PS50097">
    <property type="entry name" value="BTB"/>
    <property type="match status" value="1"/>
</dbReference>
<reference evidence="7" key="1">
    <citation type="submission" date="2024-06" db="EMBL/GenBank/DDBJ databases">
        <authorList>
            <person name="Ryan C."/>
        </authorList>
    </citation>
    <scope>NUCLEOTIDE SEQUENCE [LARGE SCALE GENOMIC DNA]</scope>
</reference>
<reference evidence="6 7" key="2">
    <citation type="submission" date="2024-10" db="EMBL/GenBank/DDBJ databases">
        <authorList>
            <person name="Ryan C."/>
        </authorList>
    </citation>
    <scope>NUCLEOTIDE SEQUENCE [LARGE SCALE GENOMIC DNA]</scope>
</reference>
<dbReference type="Pfam" id="PF00651">
    <property type="entry name" value="BTB"/>
    <property type="match status" value="1"/>
</dbReference>
<dbReference type="SMART" id="SM00225">
    <property type="entry name" value="BTB"/>
    <property type="match status" value="1"/>
</dbReference>
<dbReference type="InterPro" id="IPR000210">
    <property type="entry name" value="BTB/POZ_dom"/>
</dbReference>
<comment type="similarity">
    <text evidence="2">Belongs to the Tdpoz family.</text>
</comment>
<comment type="pathway">
    <text evidence="1">Protein modification; protein ubiquitination.</text>
</comment>
<evidence type="ECO:0000313" key="7">
    <source>
        <dbReference type="Proteomes" id="UP001497457"/>
    </source>
</evidence>
<dbReference type="Gene3D" id="2.60.210.10">
    <property type="entry name" value="Apoptosis, Tumor Necrosis Factor Receptor Associated Protein 2, Chain A"/>
    <property type="match status" value="2"/>
</dbReference>
<feature type="domain" description="MATH" evidence="5">
    <location>
        <begin position="237"/>
        <end position="366"/>
    </location>
</feature>
<evidence type="ECO:0000256" key="3">
    <source>
        <dbReference type="SAM" id="MobiDB-lite"/>
    </source>
</evidence>
<dbReference type="Pfam" id="PF24570">
    <property type="entry name" value="BACK_BPM_SPOP"/>
    <property type="match status" value="1"/>
</dbReference>
<sequence length="579" mass="64029">MSSSNQYIYVLPGARIAENTHTSRPAGDNDTMSRSPACAGHGIGSASTASAETVTVLHELRVEDYCQTKGHGNARHIKSSFVAGGHSWSITFFSDGGRYDNTEWISFVLRLEHRGTVRDVMVRIKYSFLDEVGDPIPSSSRRTSDSLCTFRRTGQSWAESRLIKREHMESSYLKDDKVCIRCDVTVIEVTSILAVVPPSDLYRDLADLLVVTGVGAGVKFNVSSEMLAAQKDVTTATGWHVFKVEGYSQMKGISAARRIKSPSFLAGGHSWCITFFPDGSSQETSEWICLGLRLENRGTDGDVLVRAKYSFLDEVGEPIPSSTKTTDSLWRFERTGQSWTFSPSFKREDMESSYVTDDKLYIRCDVTVIHVACHQMSAVAPPSDLRRHLADLLATGAGADVTFDVGGETFAAHKKVLAARSLVFKAEFFGGPVKENVEARPIIRIDGIESGVFEALLHFIYTDSLPKIDHGDQLVIMAQHLLVAADRYNIERLVSVCEFILCLFIDRSVVESTLVLAEQHGCHGLKEACLKYLKSSDNYKEVLVGDDLDEYLASTCPSHVDELCTAFDLCDLFETEAED</sequence>
<dbReference type="InterPro" id="IPR008974">
    <property type="entry name" value="TRAF-like"/>
</dbReference>
<dbReference type="AlphaFoldDB" id="A0ABC9ALW7"/>
<dbReference type="InterPro" id="IPR056423">
    <property type="entry name" value="BACK_BPM_SPOP"/>
</dbReference>
<keyword evidence="7" id="KW-1185">Reference proteome</keyword>
<feature type="domain" description="BTB" evidence="4">
    <location>
        <begin position="399"/>
        <end position="469"/>
    </location>
</feature>